<dbReference type="AlphaFoldDB" id="A0A6C0EZL5"/>
<accession>A0A6C0EZL5</accession>
<reference evidence="1" key="1">
    <citation type="journal article" date="2020" name="Nature">
        <title>Giant virus diversity and host interactions through global metagenomics.</title>
        <authorList>
            <person name="Schulz F."/>
            <person name="Roux S."/>
            <person name="Paez-Espino D."/>
            <person name="Jungbluth S."/>
            <person name="Walsh D.A."/>
            <person name="Denef V.J."/>
            <person name="McMahon K.D."/>
            <person name="Konstantinidis K.T."/>
            <person name="Eloe-Fadrosh E.A."/>
            <person name="Kyrpides N.C."/>
            <person name="Woyke T."/>
        </authorList>
    </citation>
    <scope>NUCLEOTIDE SEQUENCE</scope>
    <source>
        <strain evidence="1">GVMAG-M-3300009163-63</strain>
    </source>
</reference>
<dbReference type="EMBL" id="MN739001">
    <property type="protein sequence ID" value="QHT34508.1"/>
    <property type="molecule type" value="Genomic_DNA"/>
</dbReference>
<sequence>MPYILRKQKTRGYKVCKRGTRKCFSKRPITKYMAKRQMRALYLHERVGSRH</sequence>
<name>A0A6C0EZL5_9ZZZZ</name>
<evidence type="ECO:0000313" key="1">
    <source>
        <dbReference type="EMBL" id="QHT34508.1"/>
    </source>
</evidence>
<organism evidence="1">
    <name type="scientific">viral metagenome</name>
    <dbReference type="NCBI Taxonomy" id="1070528"/>
    <lineage>
        <taxon>unclassified sequences</taxon>
        <taxon>metagenomes</taxon>
        <taxon>organismal metagenomes</taxon>
    </lineage>
</organism>
<protein>
    <submittedName>
        <fullName evidence="1">Uncharacterized protein</fullName>
    </submittedName>
</protein>
<proteinExistence type="predicted"/>